<sequence length="169" mass="17869">MTTTPEEARRERTTTWEDPSISAARLGRDSGLAMLEAVRDGRLPAAPIATTVGFDLDHVEEGRVVFSLEPAEHHYNPIGSVHGGVFATLLDSATGCAVHSTLPVGVGYTSLDLDVKFLRGMSATTGRVTCEGRVVHRGRRVAHAEASITDGAGRLLATATSACLLFDLA</sequence>
<dbReference type="PANTHER" id="PTHR21660">
    <property type="entry name" value="THIOESTERASE SUPERFAMILY MEMBER-RELATED"/>
    <property type="match status" value="1"/>
</dbReference>
<dbReference type="EMBL" id="CP077062">
    <property type="protein sequence ID" value="QWZ08057.1"/>
    <property type="molecule type" value="Genomic_DNA"/>
</dbReference>
<dbReference type="AlphaFoldDB" id="A0A975SY35"/>
<dbReference type="Proteomes" id="UP000683575">
    <property type="component" value="Chromosome"/>
</dbReference>
<dbReference type="CDD" id="cd03443">
    <property type="entry name" value="PaaI_thioesterase"/>
    <property type="match status" value="1"/>
</dbReference>
<reference evidence="3" key="1">
    <citation type="submission" date="2021-06" db="EMBL/GenBank/DDBJ databases">
        <title>Complete genome sequence of Nocardioides sp. G188.</title>
        <authorList>
            <person name="Im W.-T."/>
        </authorList>
    </citation>
    <scope>NUCLEOTIDE SEQUENCE</scope>
    <source>
        <strain evidence="3">G188</strain>
    </source>
</reference>
<dbReference type="InterPro" id="IPR006683">
    <property type="entry name" value="Thioestr_dom"/>
</dbReference>
<evidence type="ECO:0000313" key="3">
    <source>
        <dbReference type="EMBL" id="QWZ08057.1"/>
    </source>
</evidence>
<accession>A0A975SY35</accession>
<dbReference type="GO" id="GO:0047617">
    <property type="term" value="F:fatty acyl-CoA hydrolase activity"/>
    <property type="evidence" value="ECO:0007669"/>
    <property type="project" value="InterPro"/>
</dbReference>
<dbReference type="Pfam" id="PF03061">
    <property type="entry name" value="4HBT"/>
    <property type="match status" value="1"/>
</dbReference>
<evidence type="ECO:0000313" key="4">
    <source>
        <dbReference type="Proteomes" id="UP000683575"/>
    </source>
</evidence>
<feature type="domain" description="Thioesterase" evidence="2">
    <location>
        <begin position="79"/>
        <end position="156"/>
    </location>
</feature>
<protein>
    <submittedName>
        <fullName evidence="3">PaaI family thioesterase</fullName>
    </submittedName>
</protein>
<dbReference type="InterPro" id="IPR003736">
    <property type="entry name" value="PAAI_dom"/>
</dbReference>
<proteinExistence type="predicted"/>
<keyword evidence="4" id="KW-1185">Reference proteome</keyword>
<dbReference type="RefSeq" id="WP_216939567.1">
    <property type="nucleotide sequence ID" value="NZ_CP077062.1"/>
</dbReference>
<dbReference type="PANTHER" id="PTHR21660:SF1">
    <property type="entry name" value="ACYL-COENZYME A THIOESTERASE 13"/>
    <property type="match status" value="1"/>
</dbReference>
<organism evidence="3 4">
    <name type="scientific">Nocardioides panacis</name>
    <dbReference type="NCBI Taxonomy" id="2849501"/>
    <lineage>
        <taxon>Bacteria</taxon>
        <taxon>Bacillati</taxon>
        <taxon>Actinomycetota</taxon>
        <taxon>Actinomycetes</taxon>
        <taxon>Propionibacteriales</taxon>
        <taxon>Nocardioidaceae</taxon>
        <taxon>Nocardioides</taxon>
    </lineage>
</organism>
<evidence type="ECO:0000259" key="2">
    <source>
        <dbReference type="Pfam" id="PF03061"/>
    </source>
</evidence>
<name>A0A975SY35_9ACTN</name>
<dbReference type="InterPro" id="IPR039298">
    <property type="entry name" value="ACOT13"/>
</dbReference>
<dbReference type="NCBIfam" id="TIGR00369">
    <property type="entry name" value="unchar_dom_1"/>
    <property type="match status" value="1"/>
</dbReference>
<gene>
    <name evidence="3" type="ORF">KRR39_22395</name>
</gene>
<evidence type="ECO:0000256" key="1">
    <source>
        <dbReference type="ARBA" id="ARBA00022801"/>
    </source>
</evidence>
<keyword evidence="1" id="KW-0378">Hydrolase</keyword>
<dbReference type="KEGG" id="nps:KRR39_22395"/>